<dbReference type="PANTHER" id="PTHR10819">
    <property type="entry name" value="PHOSPHOTRIESTERASE-RELATED"/>
    <property type="match status" value="1"/>
</dbReference>
<dbReference type="SUPFAM" id="SSF51556">
    <property type="entry name" value="Metallo-dependent hydrolases"/>
    <property type="match status" value="1"/>
</dbReference>
<dbReference type="PANTHER" id="PTHR10819:SF3">
    <property type="entry name" value="PHOSPHOTRIESTERASE-RELATED PROTEIN"/>
    <property type="match status" value="1"/>
</dbReference>
<accession>A0A929FXZ2</accession>
<protein>
    <submittedName>
        <fullName evidence="6">Phosphotriesterase-related protein</fullName>
    </submittedName>
</protein>
<feature type="modified residue" description="N6-carboxylysine" evidence="3 5">
    <location>
        <position position="142"/>
    </location>
</feature>
<comment type="caution">
    <text evidence="6">The sequence shown here is derived from an EMBL/GenBank/DDBJ whole genome shotgun (WGS) entry which is preliminary data.</text>
</comment>
<feature type="binding site" evidence="4">
    <location>
        <position position="175"/>
    </location>
    <ligand>
        <name>Zn(2+)</name>
        <dbReference type="ChEBI" id="CHEBI:29105"/>
        <label>2</label>
    </ligand>
</feature>
<evidence type="ECO:0000313" key="6">
    <source>
        <dbReference type="EMBL" id="MBE9372894.1"/>
    </source>
</evidence>
<sequence length="325" mass="35565">MIPTLTGTVAEDALGRVLMHEHVFVLNAELMINYPAMFPEDAMVERAVTVLKEVQATGIDTYVDLSVMGTGRNVPVLHRIAEQVDLKILLATGWYTYHEAPVFAQLNGPGRLFDGPDPLAEMFIQDIRHGIGQTGVRAAVLKCSADKYGMTDGVMNVMQAVADAHLETEAPIFTHSDPGNGTGLAQQDYFESRGVDLTGVVVGHCGDTDDLDVLRRIADRGSVLGMDRFGLESRLPYEARVEAVVRMCALGYADRMVISTDSSVFSMNFPDAHRRDHLPLWDARSVMPRVVADLRAGGVGEDDIDQMMQHNPARILGSASRREDA</sequence>
<dbReference type="Proteomes" id="UP000598360">
    <property type="component" value="Unassembled WGS sequence"/>
</dbReference>
<keyword evidence="1 4" id="KW-0479">Metal-binding</keyword>
<organism evidence="6 7">
    <name type="scientific">Saccharopolyspora montiporae</name>
    <dbReference type="NCBI Taxonomy" id="2781240"/>
    <lineage>
        <taxon>Bacteria</taxon>
        <taxon>Bacillati</taxon>
        <taxon>Actinomycetota</taxon>
        <taxon>Actinomycetes</taxon>
        <taxon>Pseudonocardiales</taxon>
        <taxon>Pseudonocardiaceae</taxon>
        <taxon>Saccharopolyspora</taxon>
    </lineage>
</organism>
<feature type="binding site" evidence="4">
    <location>
        <position position="20"/>
    </location>
    <ligand>
        <name>Zn(2+)</name>
        <dbReference type="ChEBI" id="CHEBI:29105"/>
        <label>1</label>
    </ligand>
</feature>
<dbReference type="AlphaFoldDB" id="A0A929FXZ2"/>
<dbReference type="RefSeq" id="WP_193926350.1">
    <property type="nucleotide sequence ID" value="NZ_JADEYC010000001.1"/>
</dbReference>
<proteinExistence type="inferred from homology"/>
<feature type="binding site" description="via carbamate group" evidence="4">
    <location>
        <position position="142"/>
    </location>
    <ligand>
        <name>Zn(2+)</name>
        <dbReference type="ChEBI" id="CHEBI:29105"/>
        <label>2</label>
    </ligand>
</feature>
<dbReference type="Gene3D" id="3.20.20.140">
    <property type="entry name" value="Metal-dependent hydrolases"/>
    <property type="match status" value="1"/>
</dbReference>
<evidence type="ECO:0000313" key="7">
    <source>
        <dbReference type="Proteomes" id="UP000598360"/>
    </source>
</evidence>
<feature type="binding site" description="via carbamate group" evidence="4">
    <location>
        <position position="142"/>
    </location>
    <ligand>
        <name>Zn(2+)</name>
        <dbReference type="ChEBI" id="CHEBI:29105"/>
        <label>1</label>
    </ligand>
</feature>
<gene>
    <name evidence="6" type="ORF">IQ251_00380</name>
</gene>
<dbReference type="Pfam" id="PF02126">
    <property type="entry name" value="PTE"/>
    <property type="match status" value="1"/>
</dbReference>
<dbReference type="EMBL" id="JADEYC010000001">
    <property type="protein sequence ID" value="MBE9372894.1"/>
    <property type="molecule type" value="Genomic_DNA"/>
</dbReference>
<comment type="similarity">
    <text evidence="5">Belongs to the metallo-dependent hydrolases superfamily. Phosphotriesterase family.</text>
</comment>
<dbReference type="GO" id="GO:0008270">
    <property type="term" value="F:zinc ion binding"/>
    <property type="evidence" value="ECO:0007669"/>
    <property type="project" value="InterPro"/>
</dbReference>
<dbReference type="GO" id="GO:0016787">
    <property type="term" value="F:hydrolase activity"/>
    <property type="evidence" value="ECO:0007669"/>
    <property type="project" value="UniProtKB-KW"/>
</dbReference>
<keyword evidence="2" id="KW-0378">Hydrolase</keyword>
<name>A0A929FXZ2_9PSEU</name>
<dbReference type="InterPro" id="IPR032466">
    <property type="entry name" value="Metal_Hydrolase"/>
</dbReference>
<comment type="cofactor">
    <cofactor evidence="4">
        <name>a divalent metal cation</name>
        <dbReference type="ChEBI" id="CHEBI:60240"/>
    </cofactor>
    <text evidence="4">Binds 2 divalent metal cations per subunit.</text>
</comment>
<feature type="binding site" evidence="4">
    <location>
        <position position="261"/>
    </location>
    <ligand>
        <name>Zn(2+)</name>
        <dbReference type="ChEBI" id="CHEBI:29105"/>
        <label>1</label>
    </ligand>
</feature>
<feature type="binding site" evidence="4">
    <location>
        <position position="22"/>
    </location>
    <ligand>
        <name>Zn(2+)</name>
        <dbReference type="ChEBI" id="CHEBI:29105"/>
        <label>1</label>
    </ligand>
</feature>
<reference evidence="6" key="1">
    <citation type="submission" date="2020-10" db="EMBL/GenBank/DDBJ databases">
        <title>Diversity and distribution of actinomycetes associated with coral in the coast of Hainan.</title>
        <authorList>
            <person name="Li F."/>
        </authorList>
    </citation>
    <scope>NUCLEOTIDE SEQUENCE</scope>
    <source>
        <strain evidence="6">HNM0983</strain>
    </source>
</reference>
<evidence type="ECO:0000256" key="4">
    <source>
        <dbReference type="PIRSR" id="PIRSR601559-51"/>
    </source>
</evidence>
<dbReference type="PROSITE" id="PS51347">
    <property type="entry name" value="PHOSPHOTRIESTERASE_2"/>
    <property type="match status" value="1"/>
</dbReference>
<dbReference type="InterPro" id="IPR001559">
    <property type="entry name" value="Phosphotriesterase"/>
</dbReference>
<evidence type="ECO:0000256" key="2">
    <source>
        <dbReference type="ARBA" id="ARBA00022801"/>
    </source>
</evidence>
<evidence type="ECO:0000256" key="3">
    <source>
        <dbReference type="PIRSR" id="PIRSR601559-50"/>
    </source>
</evidence>
<keyword evidence="7" id="KW-1185">Reference proteome</keyword>
<evidence type="ECO:0000256" key="5">
    <source>
        <dbReference type="PROSITE-ProRule" id="PRU00679"/>
    </source>
</evidence>
<evidence type="ECO:0000256" key="1">
    <source>
        <dbReference type="ARBA" id="ARBA00022723"/>
    </source>
</evidence>
<feature type="binding site" evidence="4">
    <location>
        <position position="204"/>
    </location>
    <ligand>
        <name>Zn(2+)</name>
        <dbReference type="ChEBI" id="CHEBI:29105"/>
        <label>2</label>
    </ligand>
</feature>